<feature type="region of interest" description="Disordered" evidence="10">
    <location>
        <begin position="318"/>
        <end position="343"/>
    </location>
</feature>
<keyword evidence="4" id="KW-0770">Synapse</keyword>
<keyword evidence="6" id="KW-0206">Cytoskeleton</keyword>
<dbReference type="GO" id="GO:0030424">
    <property type="term" value="C:axon"/>
    <property type="evidence" value="ECO:0007669"/>
    <property type="project" value="UniProtKB-SubCell"/>
</dbReference>
<dbReference type="AlphaFoldDB" id="A0A183PDU4"/>
<feature type="coiled-coil region" evidence="9">
    <location>
        <begin position="432"/>
        <end position="462"/>
    </location>
</feature>
<accession>A0A183PDU4</accession>
<dbReference type="Proteomes" id="UP000269396">
    <property type="component" value="Unassembled WGS sequence"/>
</dbReference>
<dbReference type="GO" id="GO:0098882">
    <property type="term" value="F:structural constituent of presynaptic active zone"/>
    <property type="evidence" value="ECO:0007669"/>
    <property type="project" value="TreeGrafter"/>
</dbReference>
<evidence type="ECO:0000256" key="6">
    <source>
        <dbReference type="ARBA" id="ARBA00023212"/>
    </source>
</evidence>
<gene>
    <name evidence="11" type="ORF">SMTD_LOCUS12530</name>
</gene>
<keyword evidence="3" id="KW-0597">Phosphoprotein</keyword>
<sequence length="481" mass="53901">MESGRHRSPYYRDNLNLSSHQYIEGVDSNPEIHDRQRPASVQDLEYGEMYDSGIQPHSTSPRLNNPYIDPLIEGDTSGIDHRTTSLDRRSEYYGTLRGNFDSQSERLTRKPINRQSYTLKSLSSNPGLSGILGSTNPSSGRRAHSYDMNLEKQGLTDYNSLLAAAAAGGVGAVGIGTNPPIYGYPTNPLLDYSSTLGVPTFPTIGGLDYATLQRSGVYSGLPQTQPTSIPAGLIPHNPTTDITTLQREYVRLQHELHVTREKLNACTISIRTFWSPELKRERAMRKEENAKYAILADHLHQLQLEKQTMLETLHNMESDLRQERDKRNRSRFSGGASDSDGLSELDLAKRQIDELTLENRQLKKSMEDADRRIANLKSSLNATEESLRRLVDAVKAGKSSNINPETTTTTNVTTGDGLTSVGDQSAISSIKLDRIEADRLEISRLRNQLNETSTRRSEAERQLIERNFELSRIKEVSMYCN</sequence>
<proteinExistence type="predicted"/>
<dbReference type="PANTHER" id="PTHR18861">
    <property type="entry name" value="ELKS/RAB6-INTERACTING/CAST PROTEIN"/>
    <property type="match status" value="1"/>
</dbReference>
<comment type="subcellular location">
    <subcellularLocation>
        <location evidence="1">Cytoplasm</location>
        <location evidence="1">Cytoskeleton</location>
    </subcellularLocation>
    <subcellularLocation>
        <location evidence="8">Presynapse</location>
    </subcellularLocation>
</comment>
<evidence type="ECO:0000256" key="9">
    <source>
        <dbReference type="SAM" id="Coils"/>
    </source>
</evidence>
<evidence type="ECO:0000313" key="11">
    <source>
        <dbReference type="EMBL" id="VDP61158.1"/>
    </source>
</evidence>
<keyword evidence="2" id="KW-0963">Cytoplasm</keyword>
<dbReference type="GO" id="GO:0007274">
    <property type="term" value="P:neuromuscular synaptic transmission"/>
    <property type="evidence" value="ECO:0007669"/>
    <property type="project" value="TreeGrafter"/>
</dbReference>
<keyword evidence="12" id="KW-1185">Reference proteome</keyword>
<dbReference type="STRING" id="31246.A0A183PDU4"/>
<dbReference type="EMBL" id="UZAL01032531">
    <property type="protein sequence ID" value="VDP61158.1"/>
    <property type="molecule type" value="Genomic_DNA"/>
</dbReference>
<dbReference type="GO" id="GO:0048788">
    <property type="term" value="C:cytoskeleton of presynaptic active zone"/>
    <property type="evidence" value="ECO:0007669"/>
    <property type="project" value="TreeGrafter"/>
</dbReference>
<keyword evidence="5 9" id="KW-0175">Coiled coil</keyword>
<organism evidence="11 12">
    <name type="scientific">Schistosoma mattheei</name>
    <dbReference type="NCBI Taxonomy" id="31246"/>
    <lineage>
        <taxon>Eukaryota</taxon>
        <taxon>Metazoa</taxon>
        <taxon>Spiralia</taxon>
        <taxon>Lophotrochozoa</taxon>
        <taxon>Platyhelminthes</taxon>
        <taxon>Trematoda</taxon>
        <taxon>Digenea</taxon>
        <taxon>Strigeidida</taxon>
        <taxon>Schistosomatoidea</taxon>
        <taxon>Schistosomatidae</taxon>
        <taxon>Schistosoma</taxon>
    </lineage>
</organism>
<keyword evidence="7" id="KW-0966">Cell projection</keyword>
<evidence type="ECO:0000256" key="3">
    <source>
        <dbReference type="ARBA" id="ARBA00022553"/>
    </source>
</evidence>
<dbReference type="PANTHER" id="PTHR18861:SF0">
    <property type="entry name" value="BRUCHPILOT, ISOFORM J"/>
    <property type="match status" value="1"/>
</dbReference>
<dbReference type="GO" id="GO:0048167">
    <property type="term" value="P:regulation of synaptic plasticity"/>
    <property type="evidence" value="ECO:0007669"/>
    <property type="project" value="TreeGrafter"/>
</dbReference>
<dbReference type="InterPro" id="IPR019323">
    <property type="entry name" value="ELKS/CAST"/>
</dbReference>
<name>A0A183PDU4_9TREM</name>
<reference evidence="11 12" key="1">
    <citation type="submission" date="2018-11" db="EMBL/GenBank/DDBJ databases">
        <authorList>
            <consortium name="Pathogen Informatics"/>
        </authorList>
    </citation>
    <scope>NUCLEOTIDE SEQUENCE [LARGE SCALE GENOMIC DNA]</scope>
    <source>
        <strain>Denwood</strain>
        <strain evidence="12">Zambia</strain>
    </source>
</reference>
<evidence type="ECO:0000256" key="4">
    <source>
        <dbReference type="ARBA" id="ARBA00023018"/>
    </source>
</evidence>
<evidence type="ECO:0000256" key="1">
    <source>
        <dbReference type="ARBA" id="ARBA00004245"/>
    </source>
</evidence>
<evidence type="ECO:0000256" key="10">
    <source>
        <dbReference type="SAM" id="MobiDB-lite"/>
    </source>
</evidence>
<evidence type="ECO:0000256" key="5">
    <source>
        <dbReference type="ARBA" id="ARBA00023054"/>
    </source>
</evidence>
<evidence type="ECO:0000256" key="7">
    <source>
        <dbReference type="ARBA" id="ARBA00023273"/>
    </source>
</evidence>
<evidence type="ECO:0000256" key="8">
    <source>
        <dbReference type="ARBA" id="ARBA00034106"/>
    </source>
</evidence>
<protein>
    <submittedName>
        <fullName evidence="11">Uncharacterized protein</fullName>
    </submittedName>
</protein>
<dbReference type="Pfam" id="PF10174">
    <property type="entry name" value="Cast"/>
    <property type="match status" value="1"/>
</dbReference>
<evidence type="ECO:0000313" key="12">
    <source>
        <dbReference type="Proteomes" id="UP000269396"/>
    </source>
</evidence>
<evidence type="ECO:0000256" key="2">
    <source>
        <dbReference type="ARBA" id="ARBA00022490"/>
    </source>
</evidence>